<protein>
    <submittedName>
        <fullName evidence="1">Uncharacterized protein</fullName>
    </submittedName>
</protein>
<dbReference type="AlphaFoldDB" id="A0A8J8GH00"/>
<keyword evidence="4" id="KW-1185">Reference proteome</keyword>
<name>A0A8J8GH00_9EURY</name>
<dbReference type="RefSeq" id="WP_012944568.1">
    <property type="nucleotide sequence ID" value="NZ_JABUQZ010000001.1"/>
</dbReference>
<dbReference type="Proteomes" id="UP000728647">
    <property type="component" value="Unassembled WGS sequence"/>
</dbReference>
<accession>A0A8J8GH00</accession>
<organism evidence="1 3">
    <name type="scientific">Haloterrigena gelatinilytica</name>
    <dbReference type="NCBI Taxonomy" id="2741724"/>
    <lineage>
        <taxon>Archaea</taxon>
        <taxon>Methanobacteriati</taxon>
        <taxon>Methanobacteriota</taxon>
        <taxon>Stenosarchaea group</taxon>
        <taxon>Halobacteria</taxon>
        <taxon>Halobacteriales</taxon>
        <taxon>Natrialbaceae</taxon>
        <taxon>Haloterrigena</taxon>
    </lineage>
</organism>
<dbReference type="GeneID" id="58789258"/>
<evidence type="ECO:0000313" key="3">
    <source>
        <dbReference type="Proteomes" id="UP000728647"/>
    </source>
</evidence>
<dbReference type="OrthoDB" id="179695at2157"/>
<dbReference type="Proteomes" id="UP001016761">
    <property type="component" value="Unassembled WGS sequence"/>
</dbReference>
<gene>
    <name evidence="1" type="ORF">HT576_01720</name>
    <name evidence="2" type="ORF">HTZ84_19300</name>
</gene>
<dbReference type="EMBL" id="JABUQZ010000001">
    <property type="protein sequence ID" value="NUC74415.1"/>
    <property type="molecule type" value="Genomic_DNA"/>
</dbReference>
<evidence type="ECO:0000313" key="4">
    <source>
        <dbReference type="Proteomes" id="UP001016761"/>
    </source>
</evidence>
<sequence length="48" mass="5448">MPERIDTCPICAFTPDAETDVYTHVLTSHRKQAIAEALLERRPAQPVR</sequence>
<comment type="caution">
    <text evidence="1">The sequence shown here is derived from an EMBL/GenBank/DDBJ whole genome shotgun (WGS) entry which is preliminary data.</text>
</comment>
<dbReference type="EMBL" id="JABURA010000001">
    <property type="protein sequence ID" value="NUB89753.1"/>
    <property type="molecule type" value="Genomic_DNA"/>
</dbReference>
<evidence type="ECO:0000313" key="1">
    <source>
        <dbReference type="EMBL" id="NUB89753.1"/>
    </source>
</evidence>
<reference evidence="1 4" key="1">
    <citation type="submission" date="2020-06" db="EMBL/GenBank/DDBJ databases">
        <title>Haloterrigena sp. nov., an extremely halophilic archaeon isolated from a saline sediment.</title>
        <authorList>
            <person name="Liu B.-B."/>
        </authorList>
    </citation>
    <scope>NUCLEOTIDE SEQUENCE</scope>
    <source>
        <strain evidence="1">SYSU A121-1</strain>
        <strain evidence="2 4">SYSU A558-1</strain>
    </source>
</reference>
<evidence type="ECO:0000313" key="2">
    <source>
        <dbReference type="EMBL" id="NUC74415.1"/>
    </source>
</evidence>
<proteinExistence type="predicted"/>